<dbReference type="GO" id="GO:0015648">
    <property type="term" value="F:lipid-linked peptidoglycan transporter activity"/>
    <property type="evidence" value="ECO:0007669"/>
    <property type="project" value="TreeGrafter"/>
</dbReference>
<comment type="catalytic activity">
    <reaction evidence="20">
        <text>[GlcNAc-(1-&gt;4)-Mur2Ac(oyl-L-Ala-gamma-D-Glu-L-Lys-D-Ala-D-Ala)](n)-di-trans,octa-cis-undecaprenyl diphosphate + beta-D-GlcNAc-(1-&gt;4)-Mur2Ac(oyl-L-Ala-gamma-D-Glu-L-Lys-D-Ala-D-Ala)-di-trans,octa-cis-undecaprenyl diphosphate = [GlcNAc-(1-&gt;4)-Mur2Ac(oyl-L-Ala-gamma-D-Glu-L-Lys-D-Ala-D-Ala)](n+1)-di-trans,octa-cis-undecaprenyl diphosphate + di-trans,octa-cis-undecaprenyl diphosphate + H(+)</text>
        <dbReference type="Rhea" id="RHEA:23708"/>
        <dbReference type="Rhea" id="RHEA-COMP:9602"/>
        <dbReference type="Rhea" id="RHEA-COMP:9603"/>
        <dbReference type="ChEBI" id="CHEBI:15378"/>
        <dbReference type="ChEBI" id="CHEBI:58405"/>
        <dbReference type="ChEBI" id="CHEBI:60033"/>
        <dbReference type="ChEBI" id="CHEBI:78435"/>
        <dbReference type="EC" id="2.4.99.28"/>
    </reaction>
</comment>
<accession>A0A0G0USJ3</accession>
<evidence type="ECO:0000256" key="1">
    <source>
        <dbReference type="ARBA" id="ARBA00004651"/>
    </source>
</evidence>
<reference evidence="22 23" key="1">
    <citation type="journal article" date="2015" name="Nature">
        <title>rRNA introns, odd ribosomes, and small enigmatic genomes across a large radiation of phyla.</title>
        <authorList>
            <person name="Brown C.T."/>
            <person name="Hug L.A."/>
            <person name="Thomas B.C."/>
            <person name="Sharon I."/>
            <person name="Castelle C.J."/>
            <person name="Singh A."/>
            <person name="Wilkins M.J."/>
            <person name="Williams K.H."/>
            <person name="Banfield J.F."/>
        </authorList>
    </citation>
    <scope>NUCLEOTIDE SEQUENCE [LARGE SCALE GENOMIC DNA]</scope>
</reference>
<keyword evidence="13" id="KW-0961">Cell wall biogenesis/degradation</keyword>
<evidence type="ECO:0000256" key="11">
    <source>
        <dbReference type="ARBA" id="ARBA00023136"/>
    </source>
</evidence>
<evidence type="ECO:0000256" key="9">
    <source>
        <dbReference type="ARBA" id="ARBA00022984"/>
    </source>
</evidence>
<dbReference type="EC" id="2.4.99.28" evidence="19"/>
<keyword evidence="5" id="KW-0328">Glycosyltransferase</keyword>
<dbReference type="PANTHER" id="PTHR30474:SF2">
    <property type="entry name" value="PEPTIDOGLYCAN GLYCOSYLTRANSFERASE FTSW-RELATED"/>
    <property type="match status" value="1"/>
</dbReference>
<keyword evidence="11 21" id="KW-0472">Membrane</keyword>
<dbReference type="GO" id="GO:0071555">
    <property type="term" value="P:cell wall organization"/>
    <property type="evidence" value="ECO:0007669"/>
    <property type="project" value="UniProtKB-KW"/>
</dbReference>
<evidence type="ECO:0000256" key="5">
    <source>
        <dbReference type="ARBA" id="ARBA00022676"/>
    </source>
</evidence>
<feature type="transmembrane region" description="Helical" evidence="21">
    <location>
        <begin position="207"/>
        <end position="224"/>
    </location>
</feature>
<evidence type="ECO:0000256" key="7">
    <source>
        <dbReference type="ARBA" id="ARBA00022692"/>
    </source>
</evidence>
<dbReference type="GO" id="GO:0005886">
    <property type="term" value="C:plasma membrane"/>
    <property type="evidence" value="ECO:0007669"/>
    <property type="project" value="UniProtKB-SubCell"/>
</dbReference>
<evidence type="ECO:0000256" key="15">
    <source>
        <dbReference type="ARBA" id="ARBA00033270"/>
    </source>
</evidence>
<evidence type="ECO:0000256" key="10">
    <source>
        <dbReference type="ARBA" id="ARBA00022989"/>
    </source>
</evidence>
<proteinExistence type="inferred from homology"/>
<evidence type="ECO:0000256" key="4">
    <source>
        <dbReference type="ARBA" id="ARBA00022618"/>
    </source>
</evidence>
<organism evidence="22 23">
    <name type="scientific">Candidatus Falkowbacteria bacterium GW2011_GWA2_41_14</name>
    <dbReference type="NCBI Taxonomy" id="1618635"/>
    <lineage>
        <taxon>Bacteria</taxon>
        <taxon>Candidatus Falkowiibacteriota</taxon>
    </lineage>
</organism>
<evidence type="ECO:0000256" key="17">
    <source>
        <dbReference type="ARBA" id="ARBA00041185"/>
    </source>
</evidence>
<dbReference type="InterPro" id="IPR013437">
    <property type="entry name" value="FtsW"/>
</dbReference>
<dbReference type="GO" id="GO:0008955">
    <property type="term" value="F:peptidoglycan glycosyltransferase activity"/>
    <property type="evidence" value="ECO:0007669"/>
    <property type="project" value="UniProtKB-EC"/>
</dbReference>
<dbReference type="GO" id="GO:0051301">
    <property type="term" value="P:cell division"/>
    <property type="evidence" value="ECO:0007669"/>
    <property type="project" value="UniProtKB-KW"/>
</dbReference>
<evidence type="ECO:0000256" key="18">
    <source>
        <dbReference type="ARBA" id="ARBA00041418"/>
    </source>
</evidence>
<evidence type="ECO:0000313" key="23">
    <source>
        <dbReference type="Proteomes" id="UP000034190"/>
    </source>
</evidence>
<dbReference type="Pfam" id="PF01098">
    <property type="entry name" value="FTSW_RODA_SPOVE"/>
    <property type="match status" value="1"/>
</dbReference>
<evidence type="ECO:0000256" key="3">
    <source>
        <dbReference type="ARBA" id="ARBA00022475"/>
    </source>
</evidence>
<comment type="pathway">
    <text evidence="2">Cell wall biogenesis; peptidoglycan biosynthesis.</text>
</comment>
<feature type="transmembrane region" description="Helical" evidence="21">
    <location>
        <begin position="318"/>
        <end position="337"/>
    </location>
</feature>
<evidence type="ECO:0000256" key="14">
    <source>
        <dbReference type="ARBA" id="ARBA00032370"/>
    </source>
</evidence>
<keyword evidence="10 21" id="KW-1133">Transmembrane helix</keyword>
<feature type="transmembrane region" description="Helical" evidence="21">
    <location>
        <begin position="382"/>
        <end position="403"/>
    </location>
</feature>
<evidence type="ECO:0000256" key="21">
    <source>
        <dbReference type="SAM" id="Phobius"/>
    </source>
</evidence>
<name>A0A0G0USJ3_9BACT</name>
<gene>
    <name evidence="22" type="ORF">UU43_C0002G0038</name>
</gene>
<comment type="subcellular location">
    <subcellularLocation>
        <location evidence="1">Cell membrane</location>
        <topology evidence="1">Multi-pass membrane protein</topology>
    </subcellularLocation>
</comment>
<evidence type="ECO:0000256" key="12">
    <source>
        <dbReference type="ARBA" id="ARBA00023306"/>
    </source>
</evidence>
<dbReference type="PANTHER" id="PTHR30474">
    <property type="entry name" value="CELL CYCLE PROTEIN"/>
    <property type="match status" value="1"/>
</dbReference>
<sequence length="408" mass="44572">MFLIRDCFAALSTRAARNDNNIIFTFLTKIMFSLIGWFSKLISSSNKHGEPDKALLIIVGAIIVFGIIMLASASSVIAYNTYHDSYYFLKHQFFGLVLGLAAFWFFSKVDYRIWRKYALWMLIASIGLLLLVFIPGLAGTWGTSRSWINVFGFSLQPSEFVKITFLLYLAAWLEGRKKQLAEVSRGIGPFVVILGVIALLMILQPDVGTLTIIALASLAVYFIGGGSIKHLIVLILLGSVGLVIMVNIYPYQANRFKCLLDPSFSKQEICYQINQSLIAVGSGGFFGRGLGASRQKFSYLPQAQNDAIFPIISEETGFIFSVGLILLYLALFLKGVAIAKKAPDDFGKILAVGIVSWITLQALINIGGMVNIMPMTGVPLPMVSYGGSAMVAALASIGILANISRQAK</sequence>
<evidence type="ECO:0000256" key="13">
    <source>
        <dbReference type="ARBA" id="ARBA00023316"/>
    </source>
</evidence>
<feature type="transmembrane region" description="Helical" evidence="21">
    <location>
        <begin position="118"/>
        <end position="138"/>
    </location>
</feature>
<feature type="transmembrane region" description="Helical" evidence="21">
    <location>
        <begin position="231"/>
        <end position="251"/>
    </location>
</feature>
<dbReference type="InterPro" id="IPR001182">
    <property type="entry name" value="FtsW/RodA"/>
</dbReference>
<evidence type="ECO:0000256" key="20">
    <source>
        <dbReference type="ARBA" id="ARBA00049902"/>
    </source>
</evidence>
<dbReference type="GO" id="GO:0032153">
    <property type="term" value="C:cell division site"/>
    <property type="evidence" value="ECO:0007669"/>
    <property type="project" value="TreeGrafter"/>
</dbReference>
<dbReference type="Proteomes" id="UP000034190">
    <property type="component" value="Unassembled WGS sequence"/>
</dbReference>
<keyword evidence="3" id="KW-1003">Cell membrane</keyword>
<feature type="transmembrane region" description="Helical" evidence="21">
    <location>
        <begin position="54"/>
        <end position="79"/>
    </location>
</feature>
<dbReference type="GO" id="GO:0009252">
    <property type="term" value="P:peptidoglycan biosynthetic process"/>
    <property type="evidence" value="ECO:0007669"/>
    <property type="project" value="UniProtKB-KW"/>
</dbReference>
<feature type="transmembrane region" description="Helical" evidence="21">
    <location>
        <begin position="22"/>
        <end position="42"/>
    </location>
</feature>
<evidence type="ECO:0000256" key="8">
    <source>
        <dbReference type="ARBA" id="ARBA00022960"/>
    </source>
</evidence>
<feature type="transmembrane region" description="Helical" evidence="21">
    <location>
        <begin position="85"/>
        <end position="106"/>
    </location>
</feature>
<protein>
    <recommendedName>
        <fullName evidence="17">Probable peptidoglycan glycosyltransferase FtsW</fullName>
        <ecNumber evidence="19">2.4.99.28</ecNumber>
    </recommendedName>
    <alternativeName>
        <fullName evidence="18">Cell division protein FtsW</fullName>
    </alternativeName>
    <alternativeName>
        <fullName evidence="15">Cell wall polymerase</fullName>
    </alternativeName>
    <alternativeName>
        <fullName evidence="14">Peptidoglycan polymerase</fullName>
    </alternativeName>
</protein>
<dbReference type="EMBL" id="LCAP01000002">
    <property type="protein sequence ID" value="KKR91729.1"/>
    <property type="molecule type" value="Genomic_DNA"/>
</dbReference>
<keyword evidence="12" id="KW-0131">Cell cycle</keyword>
<evidence type="ECO:0000256" key="16">
    <source>
        <dbReference type="ARBA" id="ARBA00038053"/>
    </source>
</evidence>
<feature type="transmembrane region" description="Helical" evidence="21">
    <location>
        <begin position="150"/>
        <end position="171"/>
    </location>
</feature>
<evidence type="ECO:0000256" key="6">
    <source>
        <dbReference type="ARBA" id="ARBA00022679"/>
    </source>
</evidence>
<keyword evidence="6" id="KW-0808">Transferase</keyword>
<comment type="similarity">
    <text evidence="16">Belongs to the SEDS family. FtsW subfamily.</text>
</comment>
<feature type="transmembrane region" description="Helical" evidence="21">
    <location>
        <begin position="183"/>
        <end position="201"/>
    </location>
</feature>
<dbReference type="AlphaFoldDB" id="A0A0G0USJ3"/>
<evidence type="ECO:0000256" key="19">
    <source>
        <dbReference type="ARBA" id="ARBA00044770"/>
    </source>
</evidence>
<keyword evidence="4" id="KW-0132">Cell division</keyword>
<keyword evidence="8" id="KW-0133">Cell shape</keyword>
<dbReference type="PATRIC" id="fig|1618635.3.peg.198"/>
<dbReference type="GO" id="GO:0008360">
    <property type="term" value="P:regulation of cell shape"/>
    <property type="evidence" value="ECO:0007669"/>
    <property type="project" value="UniProtKB-KW"/>
</dbReference>
<evidence type="ECO:0000256" key="2">
    <source>
        <dbReference type="ARBA" id="ARBA00004752"/>
    </source>
</evidence>
<comment type="caution">
    <text evidence="22">The sequence shown here is derived from an EMBL/GenBank/DDBJ whole genome shotgun (WGS) entry which is preliminary data.</text>
</comment>
<feature type="transmembrane region" description="Helical" evidence="21">
    <location>
        <begin position="349"/>
        <end position="370"/>
    </location>
</feature>
<evidence type="ECO:0000313" key="22">
    <source>
        <dbReference type="EMBL" id="KKR91729.1"/>
    </source>
</evidence>
<keyword evidence="9" id="KW-0573">Peptidoglycan synthesis</keyword>
<keyword evidence="7 21" id="KW-0812">Transmembrane</keyword>
<dbReference type="NCBIfam" id="TIGR02614">
    <property type="entry name" value="ftsW"/>
    <property type="match status" value="1"/>
</dbReference>